<proteinExistence type="predicted"/>
<organism evidence="1 2">
    <name type="scientific">Prunus dulcis</name>
    <name type="common">Almond</name>
    <name type="synonym">Amygdalus dulcis</name>
    <dbReference type="NCBI Taxonomy" id="3755"/>
    <lineage>
        <taxon>Eukaryota</taxon>
        <taxon>Viridiplantae</taxon>
        <taxon>Streptophyta</taxon>
        <taxon>Embryophyta</taxon>
        <taxon>Tracheophyta</taxon>
        <taxon>Spermatophyta</taxon>
        <taxon>Magnoliopsida</taxon>
        <taxon>eudicotyledons</taxon>
        <taxon>Gunneridae</taxon>
        <taxon>Pentapetalae</taxon>
        <taxon>rosids</taxon>
        <taxon>fabids</taxon>
        <taxon>Rosales</taxon>
        <taxon>Rosaceae</taxon>
        <taxon>Amygdaloideae</taxon>
        <taxon>Amygdaleae</taxon>
        <taxon>Prunus</taxon>
    </lineage>
</organism>
<sequence>MERTNWKGTGLGWNSKLGTVDASDEWWHNKIQINPKYAKLRRKGIKPDMEEKFDRMFMNTIATGDHAWAPLSLW</sequence>
<accession>A0AAD4VFE6</accession>
<protein>
    <submittedName>
        <fullName evidence="1">Uncharacterized protein</fullName>
    </submittedName>
</protein>
<dbReference type="PANTHER" id="PTHR31704">
    <property type="entry name" value="MYB/SANT-LIKE DNA-BINDING DOMAIN PROTEIN-RELATED"/>
    <property type="match status" value="1"/>
</dbReference>
<name>A0AAD4VFE6_PRUDU</name>
<dbReference type="PANTHER" id="PTHR31704:SF37">
    <property type="entry name" value="HEAT SHOCK PROTEIN"/>
    <property type="match status" value="1"/>
</dbReference>
<dbReference type="AlphaFoldDB" id="A0AAD4VFE6"/>
<gene>
    <name evidence="1" type="ORF">L3X38_032560</name>
</gene>
<keyword evidence="2" id="KW-1185">Reference proteome</keyword>
<comment type="caution">
    <text evidence="1">The sequence shown here is derived from an EMBL/GenBank/DDBJ whole genome shotgun (WGS) entry which is preliminary data.</text>
</comment>
<reference evidence="1 2" key="1">
    <citation type="journal article" date="2022" name="G3 (Bethesda)">
        <title>Whole-genome sequence and methylome profiling of the almond [Prunus dulcis (Mill.) D.A. Webb] cultivar 'Nonpareil'.</title>
        <authorList>
            <person name="D'Amico-Willman K.M."/>
            <person name="Ouma W.Z."/>
            <person name="Meulia T."/>
            <person name="Sideli G.M."/>
            <person name="Gradziel T.M."/>
            <person name="Fresnedo-Ramirez J."/>
        </authorList>
    </citation>
    <scope>NUCLEOTIDE SEQUENCE [LARGE SCALE GENOMIC DNA]</scope>
    <source>
        <strain evidence="1">Clone GOH B32 T37-40</strain>
    </source>
</reference>
<evidence type="ECO:0000313" key="2">
    <source>
        <dbReference type="Proteomes" id="UP001054821"/>
    </source>
</evidence>
<evidence type="ECO:0000313" key="1">
    <source>
        <dbReference type="EMBL" id="KAI5323488.1"/>
    </source>
</evidence>
<dbReference type="Proteomes" id="UP001054821">
    <property type="component" value="Chromosome 6"/>
</dbReference>
<dbReference type="EMBL" id="JAJFAZ020000006">
    <property type="protein sequence ID" value="KAI5323488.1"/>
    <property type="molecule type" value="Genomic_DNA"/>
</dbReference>